<dbReference type="KEGG" id="ard:AXF14_09235"/>
<dbReference type="AlphaFoldDB" id="A0A0X8JFM0"/>
<dbReference type="Proteomes" id="UP000065220">
    <property type="component" value="Chromosome"/>
</dbReference>
<evidence type="ECO:0000313" key="2">
    <source>
        <dbReference type="Proteomes" id="UP000065220"/>
    </source>
</evidence>
<protein>
    <submittedName>
        <fullName evidence="1">Uncharacterized protein</fullName>
    </submittedName>
</protein>
<gene>
    <name evidence="1" type="ORF">AXF14_09235</name>
</gene>
<dbReference type="EMBL" id="CP014228">
    <property type="protein sequence ID" value="AMD87734.1"/>
    <property type="molecule type" value="Genomic_DNA"/>
</dbReference>
<reference evidence="2" key="1">
    <citation type="submission" date="2016-02" db="EMBL/GenBank/DDBJ databases">
        <authorList>
            <person name="Holder M.E."/>
            <person name="Ajami N.J."/>
            <person name="Petrosino J.F."/>
        </authorList>
    </citation>
    <scope>NUCLEOTIDE SEQUENCE [LARGE SCALE GENOMIC DNA]</scope>
    <source>
        <strain evidence="2">CCUG 36733</strain>
    </source>
</reference>
<dbReference type="OrthoDB" id="3260856at2"/>
<organism evidence="1 2">
    <name type="scientific">Actinomyces radicidentis</name>
    <dbReference type="NCBI Taxonomy" id="111015"/>
    <lineage>
        <taxon>Bacteria</taxon>
        <taxon>Bacillati</taxon>
        <taxon>Actinomycetota</taxon>
        <taxon>Actinomycetes</taxon>
        <taxon>Actinomycetales</taxon>
        <taxon>Actinomycetaceae</taxon>
        <taxon>Actinomyces</taxon>
    </lineage>
</organism>
<evidence type="ECO:0000313" key="1">
    <source>
        <dbReference type="EMBL" id="AMD87734.1"/>
    </source>
</evidence>
<sequence length="297" mass="32769">MRHLLTIPRPAIPSPPSVPDHLRWAVPLTLAVVSGAVAYNLMDLSVREGGHDAALALSPLIPIILGGYLLIRGGVNAWVCAHRLWRTRRFRAGHRNKVEARALAVMEGRRRTVDQAQAVIRDLAGPRSMDLGHPWGINLPRDERVLFHGPSTYSRYYGTTVSYTRTTGLFMGSPLFVASGLLLTAAGNRASRSAVVRQAAEQWRETQSTEFLITDRRVLVHRLDGMWLSFHFDQTVAFFPHLEAETLFMEFSSTEPLRIHGPASAIASAVAVWHAHGVEGLLRDPGLSPLRIPSSAS</sequence>
<accession>A0A0X8JFM0</accession>
<dbReference type="RefSeq" id="WP_067942728.1">
    <property type="nucleotide sequence ID" value="NZ_CP014228.1"/>
</dbReference>
<name>A0A0X8JFM0_ACTRD</name>
<proteinExistence type="predicted"/>
<keyword evidence="2" id="KW-1185">Reference proteome</keyword>